<organism evidence="1">
    <name type="scientific">marine sediment metagenome</name>
    <dbReference type="NCBI Taxonomy" id="412755"/>
    <lineage>
        <taxon>unclassified sequences</taxon>
        <taxon>metagenomes</taxon>
        <taxon>ecological metagenomes</taxon>
    </lineage>
</organism>
<sequence length="53" mass="6109">MPHSWNQAQLYFFSKGIELGTGISIVPILIDEIYKEPDVFRERIKSIDLVVTT</sequence>
<comment type="caution">
    <text evidence="1">The sequence shown here is derived from an EMBL/GenBank/DDBJ whole genome shotgun (WGS) entry which is preliminary data.</text>
</comment>
<reference evidence="1" key="1">
    <citation type="journal article" date="2015" name="Nature">
        <title>Complex archaea that bridge the gap between prokaryotes and eukaryotes.</title>
        <authorList>
            <person name="Spang A."/>
            <person name="Saw J.H."/>
            <person name="Jorgensen S.L."/>
            <person name="Zaremba-Niedzwiedzka K."/>
            <person name="Martijn J."/>
            <person name="Lind A.E."/>
            <person name="van Eijk R."/>
            <person name="Schleper C."/>
            <person name="Guy L."/>
            <person name="Ettema T.J."/>
        </authorList>
    </citation>
    <scope>NUCLEOTIDE SEQUENCE</scope>
</reference>
<feature type="non-terminal residue" evidence="1">
    <location>
        <position position="53"/>
    </location>
</feature>
<dbReference type="EMBL" id="LAZR01025754">
    <property type="protein sequence ID" value="KKL70904.1"/>
    <property type="molecule type" value="Genomic_DNA"/>
</dbReference>
<dbReference type="AlphaFoldDB" id="A0A0F9EAB1"/>
<accession>A0A0F9EAB1</accession>
<gene>
    <name evidence="1" type="ORF">LCGC14_2100260</name>
</gene>
<protein>
    <submittedName>
        <fullName evidence="1">Uncharacterized protein</fullName>
    </submittedName>
</protein>
<proteinExistence type="predicted"/>
<evidence type="ECO:0000313" key="1">
    <source>
        <dbReference type="EMBL" id="KKL70904.1"/>
    </source>
</evidence>
<name>A0A0F9EAB1_9ZZZZ</name>